<dbReference type="KEGG" id="pcz:PCL1606_28580"/>
<reference evidence="2 3" key="1">
    <citation type="journal article" date="2015" name="Mol. Plant Microbe Interact.">
        <title>Comparative Genomic Analysis of Pseudomonas chlororaphis PCL1606 Reveals New Insight into Antifungal Compounds Involved in Biocontrol.</title>
        <authorList>
            <person name="Calderon C.E."/>
            <person name="Ramos C."/>
            <person name="de Vicente A."/>
            <person name="Cazorla F.M."/>
        </authorList>
    </citation>
    <scope>NUCLEOTIDE SEQUENCE [LARGE SCALE GENOMIC DNA]</scope>
    <source>
        <strain evidence="2 3">PCL1606</strain>
    </source>
</reference>
<protein>
    <submittedName>
        <fullName evidence="2">Acyl-CoA dehydrogenase</fullName>
    </submittedName>
</protein>
<dbReference type="GO" id="GO:0003995">
    <property type="term" value="F:acyl-CoA dehydrogenase activity"/>
    <property type="evidence" value="ECO:0007669"/>
    <property type="project" value="TreeGrafter"/>
</dbReference>
<dbReference type="Gene3D" id="2.40.110.10">
    <property type="entry name" value="Butyryl-CoA Dehydrogenase, subunit A, domain 2"/>
    <property type="match status" value="1"/>
</dbReference>
<dbReference type="SUPFAM" id="SSF56645">
    <property type="entry name" value="Acyl-CoA dehydrogenase NM domain-like"/>
    <property type="match status" value="1"/>
</dbReference>
<evidence type="ECO:0000313" key="3">
    <source>
        <dbReference type="Proteomes" id="UP000032748"/>
    </source>
</evidence>
<dbReference type="AlphaFoldDB" id="A0A0D5Y008"/>
<dbReference type="EMBL" id="CP011110">
    <property type="protein sequence ID" value="AKA24309.1"/>
    <property type="molecule type" value="Genomic_DNA"/>
</dbReference>
<name>A0A0D5Y008_9PSED</name>
<dbReference type="InterPro" id="IPR013786">
    <property type="entry name" value="AcylCoA_DH/ox_N"/>
</dbReference>
<dbReference type="Pfam" id="PF02771">
    <property type="entry name" value="Acyl-CoA_dh_N"/>
    <property type="match status" value="1"/>
</dbReference>
<evidence type="ECO:0000259" key="1">
    <source>
        <dbReference type="Pfam" id="PF02771"/>
    </source>
</evidence>
<sequence length="356" mass="38272">MLDPALSDWLNAQAQALDQGHCDPQQVVARLAEAQVLRVGIPAGQGGSGGDLGDAVEAVAAVARHSLAAAFVFWGQRAFIEYLLQSPNAALRERLLADLLSGELAGATGLSNAMKFLSGIEALQVRAQPQADGWRLDGRLHWVTNLRKDGFVVAAAIEHEQGGAPFILAIPAGLAGLRRSEDLQLMGLQSSNTAALELQQVEVAREWLLHEDAKVFLPAVRPSFLGLQCGMAIGLARRALEEVEGHLPGGRSILREPLQEQRQQLQENVDQLKRGLLEGRFLAQPAALFRLRIALAEAAASAVQLELQASGGKAYLSEHGGGFARRWRESAFVPIVTPSLVQLRAELQRQAREAAA</sequence>
<dbReference type="PANTHER" id="PTHR43884:SF12">
    <property type="entry name" value="ISOVALERYL-COA DEHYDROGENASE, MITOCHONDRIAL-RELATED"/>
    <property type="match status" value="1"/>
</dbReference>
<feature type="domain" description="Acyl-CoA dehydrogenase/oxidase N-terminal" evidence="1">
    <location>
        <begin position="11"/>
        <end position="103"/>
    </location>
</feature>
<accession>A0A0D5Y008</accession>
<dbReference type="PANTHER" id="PTHR43884">
    <property type="entry name" value="ACYL-COA DEHYDROGENASE"/>
    <property type="match status" value="1"/>
</dbReference>
<dbReference type="InterPro" id="IPR009100">
    <property type="entry name" value="AcylCoA_DH/oxidase_NM_dom_sf"/>
</dbReference>
<proteinExistence type="predicted"/>
<dbReference type="InterPro" id="IPR046373">
    <property type="entry name" value="Acyl-CoA_Oxase/DH_mid-dom_sf"/>
</dbReference>
<dbReference type="RefSeq" id="WP_045882905.1">
    <property type="nucleotide sequence ID" value="NZ_CP011110.1"/>
</dbReference>
<dbReference type="GO" id="GO:0050660">
    <property type="term" value="F:flavin adenine dinucleotide binding"/>
    <property type="evidence" value="ECO:0007669"/>
    <property type="project" value="InterPro"/>
</dbReference>
<evidence type="ECO:0000313" key="2">
    <source>
        <dbReference type="EMBL" id="AKA24309.1"/>
    </source>
</evidence>
<dbReference type="InterPro" id="IPR037069">
    <property type="entry name" value="AcylCoA_DH/ox_N_sf"/>
</dbReference>
<dbReference type="Proteomes" id="UP000032748">
    <property type="component" value="Chromosome"/>
</dbReference>
<dbReference type="Gene3D" id="1.10.540.10">
    <property type="entry name" value="Acyl-CoA dehydrogenase/oxidase, N-terminal domain"/>
    <property type="match status" value="1"/>
</dbReference>
<organism evidence="2 3">
    <name type="scientific">Pseudomonas chlororaphis</name>
    <dbReference type="NCBI Taxonomy" id="587753"/>
    <lineage>
        <taxon>Bacteria</taxon>
        <taxon>Pseudomonadati</taxon>
        <taxon>Pseudomonadota</taxon>
        <taxon>Gammaproteobacteria</taxon>
        <taxon>Pseudomonadales</taxon>
        <taxon>Pseudomonadaceae</taxon>
        <taxon>Pseudomonas</taxon>
    </lineage>
</organism>
<dbReference type="PATRIC" id="fig|587753.10.peg.2851"/>
<dbReference type="OrthoDB" id="2564795at2"/>
<gene>
    <name evidence="2" type="ORF">PCL1606_28580</name>
</gene>